<dbReference type="PANTHER" id="PTHR10724">
    <property type="entry name" value="30S RIBOSOMAL PROTEIN S1"/>
    <property type="match status" value="1"/>
</dbReference>
<reference evidence="6 7" key="1">
    <citation type="submission" date="2019-03" db="EMBL/GenBank/DDBJ databases">
        <title>Genomic Encyclopedia of Type Strains, Phase IV (KMG-IV): sequencing the most valuable type-strain genomes for metagenomic binning, comparative biology and taxonomic classification.</title>
        <authorList>
            <person name="Goeker M."/>
        </authorList>
    </citation>
    <scope>NUCLEOTIDE SEQUENCE [LARGE SCALE GENOMIC DNA]</scope>
    <source>
        <strain evidence="6 7">DSM 100013</strain>
    </source>
</reference>
<comment type="similarity">
    <text evidence="1">Belongs to the bacterial ribosomal protein bS1 family.</text>
</comment>
<keyword evidence="7" id="KW-1185">Reference proteome</keyword>
<dbReference type="SUPFAM" id="SSF50249">
    <property type="entry name" value="Nucleic acid-binding proteins"/>
    <property type="match status" value="1"/>
</dbReference>
<dbReference type="InterPro" id="IPR012340">
    <property type="entry name" value="NA-bd_OB-fold"/>
</dbReference>
<keyword evidence="3" id="KW-0687">Ribonucleoprotein</keyword>
<accession>A0A4R2TD95</accession>
<dbReference type="InterPro" id="IPR003029">
    <property type="entry name" value="S1_domain"/>
</dbReference>
<feature type="compositionally biased region" description="Basic residues" evidence="4">
    <location>
        <begin position="135"/>
        <end position="144"/>
    </location>
</feature>
<feature type="region of interest" description="Disordered" evidence="4">
    <location>
        <begin position="77"/>
        <end position="144"/>
    </location>
</feature>
<evidence type="ECO:0000256" key="2">
    <source>
        <dbReference type="ARBA" id="ARBA00022980"/>
    </source>
</evidence>
<dbReference type="GO" id="GO:0003735">
    <property type="term" value="F:structural constituent of ribosome"/>
    <property type="evidence" value="ECO:0007669"/>
    <property type="project" value="TreeGrafter"/>
</dbReference>
<name>A0A4R2TD95_9FIRM</name>
<dbReference type="OrthoDB" id="9810507at2"/>
<dbReference type="Proteomes" id="UP000295504">
    <property type="component" value="Unassembled WGS sequence"/>
</dbReference>
<evidence type="ECO:0000313" key="7">
    <source>
        <dbReference type="Proteomes" id="UP000295504"/>
    </source>
</evidence>
<feature type="domain" description="S1 motif" evidence="5">
    <location>
        <begin position="6"/>
        <end position="74"/>
    </location>
</feature>
<dbReference type="PROSITE" id="PS50126">
    <property type="entry name" value="S1"/>
    <property type="match status" value="1"/>
</dbReference>
<dbReference type="EMBL" id="SLYC01000031">
    <property type="protein sequence ID" value="TCQ00486.1"/>
    <property type="molecule type" value="Genomic_DNA"/>
</dbReference>
<protein>
    <submittedName>
        <fullName evidence="6">S1 RNA binding domain protein</fullName>
    </submittedName>
</protein>
<dbReference type="Gene3D" id="2.40.50.140">
    <property type="entry name" value="Nucleic acid-binding proteins"/>
    <property type="match status" value="1"/>
</dbReference>
<sequence length="144" mass="15671">MPLEVGVIVEGTVSGITNFGAFVELGEGKTGLVHISEVADDYVKNIREYLQDKQKVKVKVLSINPDGKISLSIRQAALPKKKSTKPTEVDWGSLGNNSHGGSFEDKMSRFMKDSEEKMQVIRNKNKASGGGGRRSNGHANKKNV</sequence>
<dbReference type="InterPro" id="IPR050437">
    <property type="entry name" value="Ribos_protein_bS1-like"/>
</dbReference>
<feature type="compositionally biased region" description="Basic and acidic residues" evidence="4">
    <location>
        <begin position="102"/>
        <end position="119"/>
    </location>
</feature>
<comment type="caution">
    <text evidence="6">The sequence shown here is derived from an EMBL/GenBank/DDBJ whole genome shotgun (WGS) entry which is preliminary data.</text>
</comment>
<dbReference type="GO" id="GO:0005737">
    <property type="term" value="C:cytoplasm"/>
    <property type="evidence" value="ECO:0007669"/>
    <property type="project" value="UniProtKB-ARBA"/>
</dbReference>
<evidence type="ECO:0000313" key="6">
    <source>
        <dbReference type="EMBL" id="TCQ00486.1"/>
    </source>
</evidence>
<gene>
    <name evidence="6" type="ORF">EDD79_10313</name>
</gene>
<dbReference type="GO" id="GO:0003729">
    <property type="term" value="F:mRNA binding"/>
    <property type="evidence" value="ECO:0007669"/>
    <property type="project" value="TreeGrafter"/>
</dbReference>
<keyword evidence="2" id="KW-0689">Ribosomal protein</keyword>
<dbReference type="Pfam" id="PF00575">
    <property type="entry name" value="S1"/>
    <property type="match status" value="1"/>
</dbReference>
<evidence type="ECO:0000256" key="4">
    <source>
        <dbReference type="SAM" id="MobiDB-lite"/>
    </source>
</evidence>
<dbReference type="GO" id="GO:1990904">
    <property type="term" value="C:ribonucleoprotein complex"/>
    <property type="evidence" value="ECO:0007669"/>
    <property type="project" value="UniProtKB-KW"/>
</dbReference>
<dbReference type="SMART" id="SM00316">
    <property type="entry name" value="S1"/>
    <property type="match status" value="1"/>
</dbReference>
<organism evidence="6 7">
    <name type="scientific">Serpentinicella alkaliphila</name>
    <dbReference type="NCBI Taxonomy" id="1734049"/>
    <lineage>
        <taxon>Bacteria</taxon>
        <taxon>Bacillati</taxon>
        <taxon>Bacillota</taxon>
        <taxon>Clostridia</taxon>
        <taxon>Peptostreptococcales</taxon>
        <taxon>Natronincolaceae</taxon>
        <taxon>Serpentinicella</taxon>
    </lineage>
</organism>
<evidence type="ECO:0000259" key="5">
    <source>
        <dbReference type="PROSITE" id="PS50126"/>
    </source>
</evidence>
<proteinExistence type="inferred from homology"/>
<dbReference type="PANTHER" id="PTHR10724:SF7">
    <property type="entry name" value="SMALL RIBOSOMAL SUBUNIT PROTEIN BS1C"/>
    <property type="match status" value="1"/>
</dbReference>
<evidence type="ECO:0000256" key="3">
    <source>
        <dbReference type="ARBA" id="ARBA00023274"/>
    </source>
</evidence>
<dbReference type="GO" id="GO:0006412">
    <property type="term" value="P:translation"/>
    <property type="evidence" value="ECO:0007669"/>
    <property type="project" value="TreeGrafter"/>
</dbReference>
<dbReference type="CDD" id="cd05692">
    <property type="entry name" value="S1_RPS1_repeat_hs4"/>
    <property type="match status" value="1"/>
</dbReference>
<dbReference type="AlphaFoldDB" id="A0A4R2TD95"/>
<dbReference type="NCBIfam" id="NF004473">
    <property type="entry name" value="PRK05807.1"/>
    <property type="match status" value="1"/>
</dbReference>
<evidence type="ECO:0000256" key="1">
    <source>
        <dbReference type="ARBA" id="ARBA00006767"/>
    </source>
</evidence>
<dbReference type="FunFam" id="2.40.50.140:FF:000051">
    <property type="entry name" value="RNA-binding transcriptional accessory protein"/>
    <property type="match status" value="1"/>
</dbReference>
<dbReference type="RefSeq" id="WP_132849054.1">
    <property type="nucleotide sequence ID" value="NZ_CP058648.1"/>
</dbReference>
<dbReference type="GO" id="GO:0005840">
    <property type="term" value="C:ribosome"/>
    <property type="evidence" value="ECO:0007669"/>
    <property type="project" value="UniProtKB-KW"/>
</dbReference>